<protein>
    <recommendedName>
        <fullName evidence="4">DUF5518 domain-containing protein</fullName>
    </recommendedName>
</protein>
<gene>
    <name evidence="2" type="ORF">LI82_05590</name>
</gene>
<dbReference type="RefSeq" id="WP_048193929.1">
    <property type="nucleotide sequence ID" value="NZ_CAAGSM010000003.1"/>
</dbReference>
<proteinExistence type="predicted"/>
<keyword evidence="1" id="KW-0812">Transmembrane</keyword>
<evidence type="ECO:0008006" key="4">
    <source>
        <dbReference type="Google" id="ProtNLM"/>
    </source>
</evidence>
<name>A0A099T3H1_METMT</name>
<evidence type="ECO:0000313" key="3">
    <source>
        <dbReference type="Proteomes" id="UP000029859"/>
    </source>
</evidence>
<keyword evidence="3" id="KW-1185">Reference proteome</keyword>
<feature type="transmembrane region" description="Helical" evidence="1">
    <location>
        <begin position="49"/>
        <end position="73"/>
    </location>
</feature>
<dbReference type="InterPro" id="IPR040493">
    <property type="entry name" value="DUF5518"/>
</dbReference>
<accession>A0A099T3H1</accession>
<comment type="caution">
    <text evidence="2">The sequence shown here is derived from an EMBL/GenBank/DDBJ whole genome shotgun (WGS) entry which is preliminary data.</text>
</comment>
<dbReference type="AlphaFoldDB" id="A0A099T3H1"/>
<keyword evidence="1" id="KW-0472">Membrane</keyword>
<keyword evidence="1" id="KW-1133">Transmembrane helix</keyword>
<dbReference type="Pfam" id="PF17647">
    <property type="entry name" value="DUF5518"/>
    <property type="match status" value="1"/>
</dbReference>
<evidence type="ECO:0000313" key="2">
    <source>
        <dbReference type="EMBL" id="KGK98771.1"/>
    </source>
</evidence>
<feature type="transmembrane region" description="Helical" evidence="1">
    <location>
        <begin position="85"/>
        <end position="112"/>
    </location>
</feature>
<evidence type="ECO:0000256" key="1">
    <source>
        <dbReference type="SAM" id="Phobius"/>
    </source>
</evidence>
<dbReference type="OrthoDB" id="137827at2157"/>
<dbReference type="EMBL" id="JRHO01000010">
    <property type="protein sequence ID" value="KGK98771.1"/>
    <property type="molecule type" value="Genomic_DNA"/>
</dbReference>
<sequence>MNIIKGAIIGLICTVILYMVPLVNALSPFFGGLIGGYVASEGAFGGFKVGVLMSLLAAIPGFMLSGVLALLLADIPVLGAILAGSGLFITFVIVIYTAIFGIIGAVVGGVVADNN</sequence>
<organism evidence="2 3">
    <name type="scientific">Methanococcoides methylutens</name>
    <dbReference type="NCBI Taxonomy" id="2226"/>
    <lineage>
        <taxon>Archaea</taxon>
        <taxon>Methanobacteriati</taxon>
        <taxon>Methanobacteriota</taxon>
        <taxon>Stenosarchaea group</taxon>
        <taxon>Methanomicrobia</taxon>
        <taxon>Methanosarcinales</taxon>
        <taxon>Methanosarcinaceae</taxon>
        <taxon>Methanococcoides</taxon>
    </lineage>
</organism>
<dbReference type="Proteomes" id="UP000029859">
    <property type="component" value="Unassembled WGS sequence"/>
</dbReference>
<reference evidence="2 3" key="1">
    <citation type="submission" date="2014-09" db="EMBL/GenBank/DDBJ databases">
        <title>Draft genome sequence of an obligately methylotrophic methanogen, Methanococcoides methylutens, isolated from marine sediment.</title>
        <authorList>
            <person name="Guan Y."/>
            <person name="Ngugi D.K."/>
            <person name="Blom J."/>
            <person name="Ali S."/>
            <person name="Ferry J.G."/>
            <person name="Stingl U."/>
        </authorList>
    </citation>
    <scope>NUCLEOTIDE SEQUENCE [LARGE SCALE GENOMIC DNA]</scope>
    <source>
        <strain evidence="2 3">DSM 2657</strain>
    </source>
</reference>